<evidence type="ECO:0000313" key="1">
    <source>
        <dbReference type="EMBL" id="KAK8916816.1"/>
    </source>
</evidence>
<keyword evidence="2" id="KW-1185">Reference proteome</keyword>
<protein>
    <submittedName>
        <fullName evidence="1">Uncharacterized protein</fullName>
    </submittedName>
</protein>
<reference evidence="1 2" key="1">
    <citation type="journal article" date="2022" name="Nat. Plants">
        <title>Genomes of leafy and leafless Platanthera orchids illuminate the evolution of mycoheterotrophy.</title>
        <authorList>
            <person name="Li M.H."/>
            <person name="Liu K.W."/>
            <person name="Li Z."/>
            <person name="Lu H.C."/>
            <person name="Ye Q.L."/>
            <person name="Zhang D."/>
            <person name="Wang J.Y."/>
            <person name="Li Y.F."/>
            <person name="Zhong Z.M."/>
            <person name="Liu X."/>
            <person name="Yu X."/>
            <person name="Liu D.K."/>
            <person name="Tu X.D."/>
            <person name="Liu B."/>
            <person name="Hao Y."/>
            <person name="Liao X.Y."/>
            <person name="Jiang Y.T."/>
            <person name="Sun W.H."/>
            <person name="Chen J."/>
            <person name="Chen Y.Q."/>
            <person name="Ai Y."/>
            <person name="Zhai J.W."/>
            <person name="Wu S.S."/>
            <person name="Zhou Z."/>
            <person name="Hsiao Y.Y."/>
            <person name="Wu W.L."/>
            <person name="Chen Y.Y."/>
            <person name="Lin Y.F."/>
            <person name="Hsu J.L."/>
            <person name="Li C.Y."/>
            <person name="Wang Z.W."/>
            <person name="Zhao X."/>
            <person name="Zhong W.Y."/>
            <person name="Ma X.K."/>
            <person name="Ma L."/>
            <person name="Huang J."/>
            <person name="Chen G.Z."/>
            <person name="Huang M.Z."/>
            <person name="Huang L."/>
            <person name="Peng D.H."/>
            <person name="Luo Y.B."/>
            <person name="Zou S.Q."/>
            <person name="Chen S.P."/>
            <person name="Lan S."/>
            <person name="Tsai W.C."/>
            <person name="Van de Peer Y."/>
            <person name="Liu Z.J."/>
        </authorList>
    </citation>
    <scope>NUCLEOTIDE SEQUENCE [LARGE SCALE GENOMIC DNA]</scope>
    <source>
        <strain evidence="1">Lor287</strain>
    </source>
</reference>
<dbReference type="GO" id="GO:0004364">
    <property type="term" value="F:glutathione transferase activity"/>
    <property type="evidence" value="ECO:0007669"/>
    <property type="project" value="InterPro"/>
</dbReference>
<gene>
    <name evidence="1" type="ORF">KSP39_PZI022225</name>
</gene>
<dbReference type="PANTHER" id="PTHR32419">
    <property type="entry name" value="GLUTATHIONYL-HYDROQUINONE REDUCTASE"/>
    <property type="match status" value="1"/>
</dbReference>
<accession>A0AAP0FVI7</accession>
<dbReference type="AlphaFoldDB" id="A0AAP0FVI7"/>
<dbReference type="GO" id="GO:0005737">
    <property type="term" value="C:cytoplasm"/>
    <property type="evidence" value="ECO:0007669"/>
    <property type="project" value="TreeGrafter"/>
</dbReference>
<dbReference type="InterPro" id="IPR016639">
    <property type="entry name" value="GST_Omega/GSH"/>
</dbReference>
<sequence length="69" mass="8354">MFICFDLAYNILFRCSKKKLVEYRSLHRYTRQIYQTLKIVTTCNFGAIVDSYYRSHDCYIINNIMIDLL</sequence>
<dbReference type="Gene3D" id="1.20.1050.10">
    <property type="match status" value="1"/>
</dbReference>
<evidence type="ECO:0000313" key="2">
    <source>
        <dbReference type="Proteomes" id="UP001418222"/>
    </source>
</evidence>
<dbReference type="Proteomes" id="UP001418222">
    <property type="component" value="Unassembled WGS sequence"/>
</dbReference>
<dbReference type="EMBL" id="JBBWWQ010000020">
    <property type="protein sequence ID" value="KAK8916816.1"/>
    <property type="molecule type" value="Genomic_DNA"/>
</dbReference>
<name>A0AAP0FVI7_9ASPA</name>
<dbReference type="PANTHER" id="PTHR32419:SF31">
    <property type="entry name" value="OS02G0814800 PROTEIN"/>
    <property type="match status" value="1"/>
</dbReference>
<organism evidence="1 2">
    <name type="scientific">Platanthera zijinensis</name>
    <dbReference type="NCBI Taxonomy" id="2320716"/>
    <lineage>
        <taxon>Eukaryota</taxon>
        <taxon>Viridiplantae</taxon>
        <taxon>Streptophyta</taxon>
        <taxon>Embryophyta</taxon>
        <taxon>Tracheophyta</taxon>
        <taxon>Spermatophyta</taxon>
        <taxon>Magnoliopsida</taxon>
        <taxon>Liliopsida</taxon>
        <taxon>Asparagales</taxon>
        <taxon>Orchidaceae</taxon>
        <taxon>Orchidoideae</taxon>
        <taxon>Orchideae</taxon>
        <taxon>Orchidinae</taxon>
        <taxon>Platanthera</taxon>
    </lineage>
</organism>
<proteinExistence type="predicted"/>
<comment type="caution">
    <text evidence="1">The sequence shown here is derived from an EMBL/GenBank/DDBJ whole genome shotgun (WGS) entry which is preliminary data.</text>
</comment>